<gene>
    <name evidence="2" type="ORF">L596_029645</name>
</gene>
<proteinExistence type="predicted"/>
<dbReference type="AlphaFoldDB" id="A0A4U5LV92"/>
<dbReference type="EMBL" id="AZBU02000012">
    <property type="protein sequence ID" value="TKR60059.1"/>
    <property type="molecule type" value="Genomic_DNA"/>
</dbReference>
<feature type="domain" description="DUF1308" evidence="1">
    <location>
        <begin position="240"/>
        <end position="369"/>
    </location>
</feature>
<name>A0A4U5LV92_STECR</name>
<dbReference type="Proteomes" id="UP000298663">
    <property type="component" value="Unassembled WGS sequence"/>
</dbReference>
<comment type="caution">
    <text evidence="2">The sequence shown here is derived from an EMBL/GenBank/DDBJ whole genome shotgun (WGS) entry which is preliminary data.</text>
</comment>
<sequence>MSTNASLSYLENSFKCAPEEYHRLSRNETLAIIKILKNSSLARYPGFENMLHVMQKDMACFIERGYEPMSLELYREKRAGLNRYISLYNASLIYGDRIHSFYFYPLTKCSQLICPMLLVLDSGATWTHVIGRTPKDFDHECARNLQGKDSCTLKQARNIFQEAEKFRFLGEPLQVVFCIMRGCPDYLRAKLTGMGIHVNAPEFYSYACQDREELLEYNRVMSLEKPLPELRSHVDQECINLDAYIVESLVSDILYSNGRNEYSVEKADLETHTVVKSKIEEQLKGKRLIMCQRALSKLNHIIGAVASEDEAKRCQEFMKNVQIVEDPPEELTSQLTFKKNSPTAQATENSYLKCLLSTGMYYNAKTLIASKPGLYYRTVNGADPKKKQIDIMACASYPQIPFAKAFRLDDDTTMDTD</sequence>
<reference evidence="2 3" key="2">
    <citation type="journal article" date="2019" name="G3 (Bethesda)">
        <title>Hybrid Assembly of the Genome of the Entomopathogenic Nematode Steinernema carpocapsae Identifies the X-Chromosome.</title>
        <authorList>
            <person name="Serra L."/>
            <person name="Macchietto M."/>
            <person name="Macias-Munoz A."/>
            <person name="McGill C.J."/>
            <person name="Rodriguez I.M."/>
            <person name="Rodriguez B."/>
            <person name="Murad R."/>
            <person name="Mortazavi A."/>
        </authorList>
    </citation>
    <scope>NUCLEOTIDE SEQUENCE [LARGE SCALE GENOMIC DNA]</scope>
    <source>
        <strain evidence="2 3">ALL</strain>
    </source>
</reference>
<dbReference type="InterPro" id="IPR010733">
    <property type="entry name" value="DUF1308"/>
</dbReference>
<reference evidence="2 3" key="1">
    <citation type="journal article" date="2015" name="Genome Biol.">
        <title>Comparative genomics of Steinernema reveals deeply conserved gene regulatory networks.</title>
        <authorList>
            <person name="Dillman A.R."/>
            <person name="Macchietto M."/>
            <person name="Porter C.F."/>
            <person name="Rogers A."/>
            <person name="Williams B."/>
            <person name="Antoshechkin I."/>
            <person name="Lee M.M."/>
            <person name="Goodwin Z."/>
            <person name="Lu X."/>
            <person name="Lewis E.E."/>
            <person name="Goodrich-Blair H."/>
            <person name="Stock S.P."/>
            <person name="Adams B.J."/>
            <person name="Sternberg P.W."/>
            <person name="Mortazavi A."/>
        </authorList>
    </citation>
    <scope>NUCLEOTIDE SEQUENCE [LARGE SCALE GENOMIC DNA]</scope>
    <source>
        <strain evidence="2 3">ALL</strain>
    </source>
</reference>
<evidence type="ECO:0000313" key="3">
    <source>
        <dbReference type="Proteomes" id="UP000298663"/>
    </source>
</evidence>
<dbReference type="OrthoDB" id="441890at2759"/>
<keyword evidence="3" id="KW-1185">Reference proteome</keyword>
<dbReference type="PANTHER" id="PTHR13379">
    <property type="entry name" value="UNCHARACTERIZED DUF1308"/>
    <property type="match status" value="1"/>
</dbReference>
<organism evidence="2 3">
    <name type="scientific">Steinernema carpocapsae</name>
    <name type="common">Entomopathogenic nematode</name>
    <dbReference type="NCBI Taxonomy" id="34508"/>
    <lineage>
        <taxon>Eukaryota</taxon>
        <taxon>Metazoa</taxon>
        <taxon>Ecdysozoa</taxon>
        <taxon>Nematoda</taxon>
        <taxon>Chromadorea</taxon>
        <taxon>Rhabditida</taxon>
        <taxon>Tylenchina</taxon>
        <taxon>Panagrolaimomorpha</taxon>
        <taxon>Strongyloidoidea</taxon>
        <taxon>Steinernematidae</taxon>
        <taxon>Steinernema</taxon>
    </lineage>
</organism>
<evidence type="ECO:0000313" key="2">
    <source>
        <dbReference type="EMBL" id="TKR60059.1"/>
    </source>
</evidence>
<dbReference type="PANTHER" id="PTHR13379:SF0">
    <property type="entry name" value="UPF0415 PROTEIN C7ORF25"/>
    <property type="match status" value="1"/>
</dbReference>
<dbReference type="Pfam" id="PF07000">
    <property type="entry name" value="DUF1308"/>
    <property type="match status" value="1"/>
</dbReference>
<accession>A0A4U5LV92</accession>
<evidence type="ECO:0000259" key="1">
    <source>
        <dbReference type="Pfam" id="PF07000"/>
    </source>
</evidence>
<protein>
    <recommendedName>
        <fullName evidence="1">DUF1308 domain-containing protein</fullName>
    </recommendedName>
</protein>